<dbReference type="InterPro" id="IPR015421">
    <property type="entry name" value="PyrdxlP-dep_Trfase_major"/>
</dbReference>
<dbReference type="Proteomes" id="UP000233618">
    <property type="component" value="Unassembled WGS sequence"/>
</dbReference>
<dbReference type="CDD" id="cd00609">
    <property type="entry name" value="AAT_like"/>
    <property type="match status" value="1"/>
</dbReference>
<dbReference type="PANTHER" id="PTHR46383">
    <property type="entry name" value="ASPARTATE AMINOTRANSFERASE"/>
    <property type="match status" value="1"/>
</dbReference>
<evidence type="ECO:0000313" key="8">
    <source>
        <dbReference type="Proteomes" id="UP000233618"/>
    </source>
</evidence>
<evidence type="ECO:0000256" key="1">
    <source>
        <dbReference type="ARBA" id="ARBA00001933"/>
    </source>
</evidence>
<proteinExistence type="inferred from homology"/>
<evidence type="ECO:0000313" key="7">
    <source>
        <dbReference type="EMBL" id="PKQ68098.1"/>
    </source>
</evidence>
<evidence type="ECO:0000256" key="3">
    <source>
        <dbReference type="ARBA" id="ARBA00022576"/>
    </source>
</evidence>
<dbReference type="PANTHER" id="PTHR46383:SF3">
    <property type="entry name" value="ASPARTATE AMINOTRANSFERASE-RELATED"/>
    <property type="match status" value="1"/>
</dbReference>
<evidence type="ECO:0000256" key="4">
    <source>
        <dbReference type="ARBA" id="ARBA00022679"/>
    </source>
</evidence>
<dbReference type="GO" id="GO:0030170">
    <property type="term" value="F:pyridoxal phosphate binding"/>
    <property type="evidence" value="ECO:0007669"/>
    <property type="project" value="InterPro"/>
</dbReference>
<keyword evidence="8" id="KW-1185">Reference proteome</keyword>
<organism evidence="7 8">
    <name type="scientific">Labilibaculum manganireducens</name>
    <dbReference type="NCBI Taxonomy" id="1940525"/>
    <lineage>
        <taxon>Bacteria</taxon>
        <taxon>Pseudomonadati</taxon>
        <taxon>Bacteroidota</taxon>
        <taxon>Bacteroidia</taxon>
        <taxon>Marinilabiliales</taxon>
        <taxon>Marinifilaceae</taxon>
        <taxon>Labilibaculum</taxon>
    </lineage>
</organism>
<protein>
    <submittedName>
        <fullName evidence="7">Aminotransferase</fullName>
    </submittedName>
</protein>
<dbReference type="Pfam" id="PF00155">
    <property type="entry name" value="Aminotran_1_2"/>
    <property type="match status" value="1"/>
</dbReference>
<accession>A0A2N3ICU8</accession>
<comment type="caution">
    <text evidence="7">The sequence shown here is derived from an EMBL/GenBank/DDBJ whole genome shotgun (WGS) entry which is preliminary data.</text>
</comment>
<keyword evidence="4 7" id="KW-0808">Transferase</keyword>
<dbReference type="InterPro" id="IPR050596">
    <property type="entry name" value="AspAT/PAT-like"/>
</dbReference>
<comment type="similarity">
    <text evidence="2">Belongs to the class-I pyridoxal-phosphate-dependent aminotransferase family.</text>
</comment>
<dbReference type="AlphaFoldDB" id="A0A2N3ICU8"/>
<feature type="domain" description="Aminotransferase class I/classII large" evidence="6">
    <location>
        <begin position="54"/>
        <end position="424"/>
    </location>
</feature>
<comment type="cofactor">
    <cofactor evidence="1">
        <name>pyridoxal 5'-phosphate</name>
        <dbReference type="ChEBI" id="CHEBI:597326"/>
    </cofactor>
</comment>
<dbReference type="InterPro" id="IPR004839">
    <property type="entry name" value="Aminotransferase_I/II_large"/>
</dbReference>
<dbReference type="InterPro" id="IPR015424">
    <property type="entry name" value="PyrdxlP-dep_Trfase"/>
</dbReference>
<dbReference type="SUPFAM" id="SSF53383">
    <property type="entry name" value="PLP-dependent transferases"/>
    <property type="match status" value="1"/>
</dbReference>
<dbReference type="GO" id="GO:0006520">
    <property type="term" value="P:amino acid metabolic process"/>
    <property type="evidence" value="ECO:0007669"/>
    <property type="project" value="InterPro"/>
</dbReference>
<evidence type="ECO:0000259" key="6">
    <source>
        <dbReference type="Pfam" id="PF00155"/>
    </source>
</evidence>
<reference evidence="7 8" key="1">
    <citation type="journal article" date="2017" name="Front. Microbiol.">
        <title>Labilibaculum manganireducens gen. nov., sp. nov. and Labilibaculum filiforme sp. nov., Novel Bacteroidetes Isolated from Subsurface Sediments of the Baltic Sea.</title>
        <authorList>
            <person name="Vandieken V."/>
            <person name="Marshall I.P."/>
            <person name="Niemann H."/>
            <person name="Engelen B."/>
            <person name="Cypionka H."/>
        </authorList>
    </citation>
    <scope>NUCLEOTIDE SEQUENCE [LARGE SCALE GENOMIC DNA]</scope>
    <source>
        <strain evidence="7 8">59.10-2M</strain>
    </source>
</reference>
<keyword evidence="5" id="KW-0663">Pyridoxal phosphate</keyword>
<keyword evidence="3 7" id="KW-0032">Aminotransferase</keyword>
<sequence length="439" mass="49444">MMKTPINSQIVDQKLALCEIHKMEDATIRDVVRVVNMIEEESGEKFIRMEMGVPGLKPAKVGIEAEKQALEDGVASAYPMLEGVRVLKEEASKFVKNFMNVDIAPEGIIPTVGSMQGGYAAFMAIGNCDAKKDTILFIDPGFPVQKTQLEVMNQKYESFDVFNYRGDKLKAKLEEFLVKGNIAGIIYSNPNNPAWICFNEDELKIIGELANKYDTIVMEDLAYFAMDFRTDLSQPGVAPYQPSVANYTDNYVLMISSSKAFSYAGQRIGLLCISNKLFHTRFENLKPRFGADEFGYTLIYRIIYTLSSGTSHSAQYALRAMLKATNEGKFNFIEEVKEYGERAKIMKKLFLENGFELVYEGDIDLPLADGFYFTVTYPGLTGPDLNKKLLYYGISAICLNETGSLKEGLRACVSQVSRKQFKVLESRLKEFYKHHQVLA</sequence>
<dbReference type="EMBL" id="MVDE01000005">
    <property type="protein sequence ID" value="PKQ68098.1"/>
    <property type="molecule type" value="Genomic_DNA"/>
</dbReference>
<evidence type="ECO:0000256" key="2">
    <source>
        <dbReference type="ARBA" id="ARBA00007441"/>
    </source>
</evidence>
<gene>
    <name evidence="7" type="ORF">BZG01_04910</name>
</gene>
<dbReference type="Gene3D" id="3.90.1150.100">
    <property type="match status" value="2"/>
</dbReference>
<dbReference type="Gene3D" id="3.40.640.10">
    <property type="entry name" value="Type I PLP-dependent aspartate aminotransferase-like (Major domain)"/>
    <property type="match status" value="1"/>
</dbReference>
<dbReference type="GO" id="GO:0008483">
    <property type="term" value="F:transaminase activity"/>
    <property type="evidence" value="ECO:0007669"/>
    <property type="project" value="UniProtKB-KW"/>
</dbReference>
<evidence type="ECO:0000256" key="5">
    <source>
        <dbReference type="ARBA" id="ARBA00022898"/>
    </source>
</evidence>
<name>A0A2N3ICU8_9BACT</name>